<protein>
    <submittedName>
        <fullName evidence="1">Uncharacterized protein</fullName>
    </submittedName>
</protein>
<evidence type="ECO:0000313" key="2">
    <source>
        <dbReference type="Proteomes" id="UP000076502"/>
    </source>
</evidence>
<reference evidence="1 2" key="1">
    <citation type="submission" date="2015-07" db="EMBL/GenBank/DDBJ databases">
        <title>The genome of Dufourea novaeangliae.</title>
        <authorList>
            <person name="Pan H."/>
            <person name="Kapheim K."/>
        </authorList>
    </citation>
    <scope>NUCLEOTIDE SEQUENCE [LARGE SCALE GENOMIC DNA]</scope>
    <source>
        <strain evidence="1">0120121106</strain>
        <tissue evidence="1">Whole body</tissue>
    </source>
</reference>
<dbReference type="AlphaFoldDB" id="A0A154PMG4"/>
<accession>A0A154PMG4</accession>
<dbReference type="Proteomes" id="UP000076502">
    <property type="component" value="Unassembled WGS sequence"/>
</dbReference>
<sequence>MKPEATRHTVMPMPVPSATRQLVREPPLVDVFAGRFIQRSYCAVLYDPQIYIDLKGYDEIAASSKFWSVVNGIVCYQTDVIQSRQEVVATIVLDLPKFEEDSFCDAYGMISYQVNEKQYQTPVPTIRLLAEETVDNNCGIKFSNNIEHSILALKSTSIEKTVGIQIEHHPGRGERLLGFLEEKSFEEICADVYVVKTTGTLVFCLIEILPIVEGEARLRIFSRSGSQMNIMLRLLRDQFPDMTVQDNDNGVHAAISLLEELKLYLRNGSTSEQQMARIKTDLFVIQ</sequence>
<dbReference type="EMBL" id="KQ434960">
    <property type="protein sequence ID" value="KZC12644.1"/>
    <property type="molecule type" value="Genomic_DNA"/>
</dbReference>
<proteinExistence type="predicted"/>
<dbReference type="OrthoDB" id="7664046at2759"/>
<evidence type="ECO:0000313" key="1">
    <source>
        <dbReference type="EMBL" id="KZC12644.1"/>
    </source>
</evidence>
<gene>
    <name evidence="1" type="ORF">WN55_04110</name>
</gene>
<name>A0A154PMG4_DUFNO</name>
<organism evidence="1 2">
    <name type="scientific">Dufourea novaeangliae</name>
    <name type="common">Sweat bee</name>
    <dbReference type="NCBI Taxonomy" id="178035"/>
    <lineage>
        <taxon>Eukaryota</taxon>
        <taxon>Metazoa</taxon>
        <taxon>Ecdysozoa</taxon>
        <taxon>Arthropoda</taxon>
        <taxon>Hexapoda</taxon>
        <taxon>Insecta</taxon>
        <taxon>Pterygota</taxon>
        <taxon>Neoptera</taxon>
        <taxon>Endopterygota</taxon>
        <taxon>Hymenoptera</taxon>
        <taxon>Apocrita</taxon>
        <taxon>Aculeata</taxon>
        <taxon>Apoidea</taxon>
        <taxon>Anthophila</taxon>
        <taxon>Halictidae</taxon>
        <taxon>Rophitinae</taxon>
        <taxon>Dufourea</taxon>
    </lineage>
</organism>
<keyword evidence="2" id="KW-1185">Reference proteome</keyword>